<comment type="caution">
    <text evidence="11">The sequence shown here is derived from an EMBL/GenBank/DDBJ whole genome shotgun (WGS) entry which is preliminary data.</text>
</comment>
<dbReference type="Pfam" id="PF23299">
    <property type="entry name" value="DUF7081"/>
    <property type="match status" value="1"/>
</dbReference>
<dbReference type="InterPro" id="IPR056034">
    <property type="entry name" value="DUF7615"/>
</dbReference>
<evidence type="ECO:0000256" key="2">
    <source>
        <dbReference type="ARBA" id="ARBA00022723"/>
    </source>
</evidence>
<keyword evidence="5" id="KW-0539">Nucleus</keyword>
<feature type="domain" description="DUF7081" evidence="9">
    <location>
        <begin position="29"/>
        <end position="124"/>
    </location>
</feature>
<keyword evidence="3" id="KW-0863">Zinc-finger</keyword>
<evidence type="ECO:0000256" key="7">
    <source>
        <dbReference type="SAM" id="MobiDB-lite"/>
    </source>
</evidence>
<evidence type="ECO:0000259" key="9">
    <source>
        <dbReference type="Pfam" id="PF23299"/>
    </source>
</evidence>
<keyword evidence="12" id="KW-1185">Reference proteome</keyword>
<dbReference type="InterPro" id="IPR032881">
    <property type="entry name" value="Oberon-like_PHD"/>
</dbReference>
<proteinExistence type="predicted"/>
<evidence type="ECO:0000259" key="10">
    <source>
        <dbReference type="Pfam" id="PF24590"/>
    </source>
</evidence>
<evidence type="ECO:0008006" key="13">
    <source>
        <dbReference type="Google" id="ProtNLM"/>
    </source>
</evidence>
<dbReference type="EMBL" id="CAMGYJ010000008">
    <property type="protein sequence ID" value="CAI0465925.1"/>
    <property type="molecule type" value="Genomic_DNA"/>
</dbReference>
<evidence type="ECO:0000313" key="12">
    <source>
        <dbReference type="Proteomes" id="UP001154282"/>
    </source>
</evidence>
<evidence type="ECO:0000256" key="1">
    <source>
        <dbReference type="ARBA" id="ARBA00004123"/>
    </source>
</evidence>
<dbReference type="GO" id="GO:0008270">
    <property type="term" value="F:zinc ion binding"/>
    <property type="evidence" value="ECO:0007669"/>
    <property type="project" value="UniProtKB-KW"/>
</dbReference>
<evidence type="ECO:0000313" key="11">
    <source>
        <dbReference type="EMBL" id="CAI0465925.1"/>
    </source>
</evidence>
<feature type="domain" description="Oberon-like PHD finger" evidence="8">
    <location>
        <begin position="172"/>
        <end position="305"/>
    </location>
</feature>
<dbReference type="PANTHER" id="PTHR33345:SF6">
    <property type="entry name" value="OS03G0747200 PROTEIN"/>
    <property type="match status" value="1"/>
</dbReference>
<evidence type="ECO:0000256" key="3">
    <source>
        <dbReference type="ARBA" id="ARBA00022771"/>
    </source>
</evidence>
<protein>
    <recommendedName>
        <fullName evidence="13">Oberon PHD finger domain-containing protein</fullName>
    </recommendedName>
</protein>
<dbReference type="AlphaFoldDB" id="A0AAV0P4N3"/>
<comment type="subcellular location">
    <subcellularLocation>
        <location evidence="1">Nucleus</location>
    </subcellularLocation>
</comment>
<keyword evidence="4" id="KW-0862">Zinc</keyword>
<name>A0AAV0P4N3_9ROSI</name>
<reference evidence="11" key="1">
    <citation type="submission" date="2022-08" db="EMBL/GenBank/DDBJ databases">
        <authorList>
            <person name="Gutierrez-Valencia J."/>
        </authorList>
    </citation>
    <scope>NUCLEOTIDE SEQUENCE</scope>
</reference>
<keyword evidence="6" id="KW-0175">Coiled coil</keyword>
<evidence type="ECO:0000259" key="8">
    <source>
        <dbReference type="Pfam" id="PF07227"/>
    </source>
</evidence>
<feature type="domain" description="DUF7615" evidence="10">
    <location>
        <begin position="364"/>
        <end position="470"/>
    </location>
</feature>
<accession>A0AAV0P4N3</accession>
<feature type="region of interest" description="Disordered" evidence="7">
    <location>
        <begin position="1"/>
        <end position="22"/>
    </location>
</feature>
<evidence type="ECO:0000256" key="6">
    <source>
        <dbReference type="SAM" id="Coils"/>
    </source>
</evidence>
<dbReference type="Pfam" id="PF24590">
    <property type="entry name" value="DUF7615"/>
    <property type="match status" value="1"/>
</dbReference>
<sequence>MGKEPMETDEMGKGNTSSKTKGSCFRLRPVPCDEAGEGLPYAPENWPNPGDMWGWKVGKRLTYSGCHQDRFLYLPKSLCHLVGAPARVKNGFASKLSVRRFLQTHFPKADIEAFFDSFVWRIPSNQASMIRLANRNPSLTITGDIDSGAFPVPPSATLACDPQSHGGCKAGNKGCSSLEEAIGSSPPVPSVPCDICCMEPGFCRDCCCILCSKIITPSHGAYNYIKCQSVLSPGCICGHVAHIECALRTYMAGTVGGSIGLDAEYFCRRCDAKTDLVPHAVKLLQTCKFMDSRDEIAKILNLGICILRGSQRNNARDLLKRIQLAAKNLSHGTTLEDVWKADNDASDMNKKQPFLDLEAKTPDYNTEILQLDAEINDVLHALRESQELEFKLAEEQLHAKKRNLQNLYEQLQKEHSGLACLNLEATGDGELRSTVTSRIDQINCERKKLEHMKRVANGFGRTSKRILMEHFGLAVEKKPSNGVPS</sequence>
<gene>
    <name evidence="11" type="ORF">LITE_LOCUS36811</name>
</gene>
<dbReference type="PANTHER" id="PTHR33345">
    <property type="entry name" value="ADAPTER PROTEIN, PUTATIVE-RELATED"/>
    <property type="match status" value="1"/>
</dbReference>
<feature type="coiled-coil region" evidence="6">
    <location>
        <begin position="383"/>
        <end position="421"/>
    </location>
</feature>
<keyword evidence="2" id="KW-0479">Metal-binding</keyword>
<dbReference type="GO" id="GO:0005634">
    <property type="term" value="C:nucleus"/>
    <property type="evidence" value="ECO:0007669"/>
    <property type="project" value="UniProtKB-SubCell"/>
</dbReference>
<dbReference type="InterPro" id="IPR055508">
    <property type="entry name" value="DUF7081"/>
</dbReference>
<dbReference type="Pfam" id="PF07227">
    <property type="entry name" value="PHD_Oberon"/>
    <property type="match status" value="1"/>
</dbReference>
<evidence type="ECO:0000256" key="5">
    <source>
        <dbReference type="ARBA" id="ARBA00023242"/>
    </source>
</evidence>
<evidence type="ECO:0000256" key="4">
    <source>
        <dbReference type="ARBA" id="ARBA00022833"/>
    </source>
</evidence>
<dbReference type="Proteomes" id="UP001154282">
    <property type="component" value="Unassembled WGS sequence"/>
</dbReference>
<feature type="compositionally biased region" description="Basic and acidic residues" evidence="7">
    <location>
        <begin position="1"/>
        <end position="12"/>
    </location>
</feature>
<organism evidence="11 12">
    <name type="scientific">Linum tenue</name>
    <dbReference type="NCBI Taxonomy" id="586396"/>
    <lineage>
        <taxon>Eukaryota</taxon>
        <taxon>Viridiplantae</taxon>
        <taxon>Streptophyta</taxon>
        <taxon>Embryophyta</taxon>
        <taxon>Tracheophyta</taxon>
        <taxon>Spermatophyta</taxon>
        <taxon>Magnoliopsida</taxon>
        <taxon>eudicotyledons</taxon>
        <taxon>Gunneridae</taxon>
        <taxon>Pentapetalae</taxon>
        <taxon>rosids</taxon>
        <taxon>fabids</taxon>
        <taxon>Malpighiales</taxon>
        <taxon>Linaceae</taxon>
        <taxon>Linum</taxon>
    </lineage>
</organism>